<keyword evidence="9" id="KW-0865">Zymogen</keyword>
<keyword evidence="8" id="KW-0720">Serine protease</keyword>
<evidence type="ECO:0000256" key="3">
    <source>
        <dbReference type="ARBA" id="ARBA00022670"/>
    </source>
</evidence>
<dbReference type="Pfam" id="PF00089">
    <property type="entry name" value="Trypsin"/>
    <property type="match status" value="1"/>
</dbReference>
<dbReference type="STRING" id="7217.B3M605"/>
<dbReference type="FunFam" id="2.40.10.10:FF:000120">
    <property type="entry name" value="Putative serine protease"/>
    <property type="match status" value="1"/>
</dbReference>
<keyword evidence="10" id="KW-1015">Disulfide bond</keyword>
<dbReference type="InterPro" id="IPR009003">
    <property type="entry name" value="Peptidase_S1_PA"/>
</dbReference>
<comment type="catalytic activity">
    <reaction evidence="11">
        <text>Preferential cleavage: Arg-|-Xaa, Lys-|-Xaa.</text>
        <dbReference type="EC" id="3.4.21.4"/>
    </reaction>
</comment>
<name>B3M605_DROAN</name>
<evidence type="ECO:0000256" key="1">
    <source>
        <dbReference type="ARBA" id="ARBA00007664"/>
    </source>
</evidence>
<evidence type="ECO:0000256" key="2">
    <source>
        <dbReference type="ARBA" id="ARBA00022659"/>
    </source>
</evidence>
<evidence type="ECO:0000256" key="10">
    <source>
        <dbReference type="ARBA" id="ARBA00023157"/>
    </source>
</evidence>
<dbReference type="PANTHER" id="PTHR24276">
    <property type="entry name" value="POLYSERASE-RELATED"/>
    <property type="match status" value="1"/>
</dbReference>
<dbReference type="MEROPS" id="S01.A17"/>
<keyword evidence="3" id="KW-0645">Protease</keyword>
<dbReference type="eggNOG" id="KOG3627">
    <property type="taxonomic scope" value="Eukaryota"/>
</dbReference>
<dbReference type="GO" id="GO:0006508">
    <property type="term" value="P:proteolysis"/>
    <property type="evidence" value="ECO:0007669"/>
    <property type="project" value="UniProtKB-KW"/>
</dbReference>
<dbReference type="SUPFAM" id="SSF50494">
    <property type="entry name" value="Trypsin-like serine proteases"/>
    <property type="match status" value="1"/>
</dbReference>
<evidence type="ECO:0000313" key="16">
    <source>
        <dbReference type="Proteomes" id="UP000007801"/>
    </source>
</evidence>
<proteinExistence type="inferred from homology"/>
<dbReference type="InterPro" id="IPR033116">
    <property type="entry name" value="TRYPSIN_SER"/>
</dbReference>
<evidence type="ECO:0000256" key="11">
    <source>
        <dbReference type="ARBA" id="ARBA00036320"/>
    </source>
</evidence>
<evidence type="ECO:0000256" key="5">
    <source>
        <dbReference type="ARBA" id="ARBA00022757"/>
    </source>
</evidence>
<dbReference type="InterPro" id="IPR001314">
    <property type="entry name" value="Peptidase_S1A"/>
</dbReference>
<dbReference type="EMBL" id="CH902618">
    <property type="protein sequence ID" value="EDV40721.1"/>
    <property type="molecule type" value="Genomic_DNA"/>
</dbReference>
<dbReference type="InterPro" id="IPR050430">
    <property type="entry name" value="Peptidase_S1"/>
</dbReference>
<gene>
    <name evidence="15" type="primary">Dana\GF23780</name>
    <name evidence="15" type="synonym">dana_GLEANR_8554</name>
    <name evidence="15" type="ORF">GF23780</name>
</gene>
<dbReference type="InterPro" id="IPR043504">
    <property type="entry name" value="Peptidase_S1_PA_chymotrypsin"/>
</dbReference>
<dbReference type="HOGENOM" id="CLU_006842_7_1_1"/>
<protein>
    <recommendedName>
        <fullName evidence="14">Peptidase S1 domain-containing protein</fullName>
    </recommendedName>
</protein>
<evidence type="ECO:0000256" key="12">
    <source>
        <dbReference type="ARBA" id="ARBA00052079"/>
    </source>
</evidence>
<comment type="catalytic activity">
    <reaction evidence="12">
        <text>Selective cleavage of 103-Arg-|-Ser-104 and 124-Ile-|-Ile-125 bonds in Limulus clotting factor B to form activated factor B. Cleavage of -Pro-Arg-|-Xaa- bonds in synthetic substrates.</text>
        <dbReference type="EC" id="3.4.21.84"/>
    </reaction>
</comment>
<dbReference type="OrthoDB" id="10059102at2759"/>
<evidence type="ECO:0000256" key="4">
    <source>
        <dbReference type="ARBA" id="ARBA00022729"/>
    </source>
</evidence>
<organism evidence="15 16">
    <name type="scientific">Drosophila ananassae</name>
    <name type="common">Fruit fly</name>
    <dbReference type="NCBI Taxonomy" id="7217"/>
    <lineage>
        <taxon>Eukaryota</taxon>
        <taxon>Metazoa</taxon>
        <taxon>Ecdysozoa</taxon>
        <taxon>Arthropoda</taxon>
        <taxon>Hexapoda</taxon>
        <taxon>Insecta</taxon>
        <taxon>Pterygota</taxon>
        <taxon>Neoptera</taxon>
        <taxon>Endopterygota</taxon>
        <taxon>Diptera</taxon>
        <taxon>Brachycera</taxon>
        <taxon>Muscomorpha</taxon>
        <taxon>Ephydroidea</taxon>
        <taxon>Drosophilidae</taxon>
        <taxon>Drosophila</taxon>
        <taxon>Sophophora</taxon>
    </lineage>
</organism>
<dbReference type="PANTHER" id="PTHR24276:SF97">
    <property type="entry name" value="GH13245P2-RELATED"/>
    <property type="match status" value="1"/>
</dbReference>
<dbReference type="AlphaFoldDB" id="B3M605"/>
<dbReference type="SMR" id="B3M605"/>
<dbReference type="PROSITE" id="PS00135">
    <property type="entry name" value="TRYPSIN_SER"/>
    <property type="match status" value="1"/>
</dbReference>
<sequence length="300" mass="33786">MNNQRFLELIVSLGLLILVARIDGRQQSPSWSGYYLQNDTHYFLYEKPKPPTLGNISRNPFINELETQDSFPTRIINGTRATCGNAYFQCSIHFEGYGICGCIIITEYFILTAHHCVIGSAGKYRIRAGTMQVNRGGQLRDVKLIVANAGYNDYTMRHDLALMKVKKPFKFNSCLRPVKLPSPKITKFPSTFVVSGFGIASENAANLQKYCRIVKVDLIPRAQCQKKYKGTGVKIYKDMICAARRYKDSCSGDSGGPLTHKGVLYGIVSFGIGCARPKYPGVYTNVKRFIKWIKKCINKY</sequence>
<dbReference type="InterPro" id="IPR001254">
    <property type="entry name" value="Trypsin_dom"/>
</dbReference>
<dbReference type="GeneID" id="6506419"/>
<evidence type="ECO:0000256" key="7">
    <source>
        <dbReference type="ARBA" id="ARBA00022820"/>
    </source>
</evidence>
<dbReference type="Proteomes" id="UP000007801">
    <property type="component" value="Unassembled WGS sequence"/>
</dbReference>
<keyword evidence="6 15" id="KW-0378">Hydrolase</keyword>
<evidence type="ECO:0000256" key="13">
    <source>
        <dbReference type="SAM" id="SignalP"/>
    </source>
</evidence>
<dbReference type="GO" id="GO:0042381">
    <property type="term" value="P:hemolymph coagulation"/>
    <property type="evidence" value="ECO:0007669"/>
    <property type="project" value="UniProtKB-KW"/>
</dbReference>
<evidence type="ECO:0000313" key="15">
    <source>
        <dbReference type="EMBL" id="EDV40721.1"/>
    </source>
</evidence>
<evidence type="ECO:0000256" key="6">
    <source>
        <dbReference type="ARBA" id="ARBA00022801"/>
    </source>
</evidence>
<dbReference type="PROSITE" id="PS50240">
    <property type="entry name" value="TRYPSIN_DOM"/>
    <property type="match status" value="1"/>
</dbReference>
<feature type="chain" id="PRO_5005662640" description="Peptidase S1 domain-containing protein" evidence="13">
    <location>
        <begin position="25"/>
        <end position="300"/>
    </location>
</feature>
<keyword evidence="2" id="KW-0768">Sushi</keyword>
<dbReference type="KEGG" id="dan:6506419"/>
<dbReference type="SMART" id="SM00020">
    <property type="entry name" value="Tryp_SPc"/>
    <property type="match status" value="1"/>
</dbReference>
<comment type="similarity">
    <text evidence="1">Belongs to the peptidase S1 family.</text>
</comment>
<accession>B3M605</accession>
<reference evidence="15 16" key="1">
    <citation type="journal article" date="2007" name="Nature">
        <title>Evolution of genes and genomes on the Drosophila phylogeny.</title>
        <authorList>
            <consortium name="Drosophila 12 Genomes Consortium"/>
            <person name="Clark A.G."/>
            <person name="Eisen M.B."/>
            <person name="Smith D.R."/>
            <person name="Bergman C.M."/>
            <person name="Oliver B."/>
            <person name="Markow T.A."/>
            <person name="Kaufman T.C."/>
            <person name="Kellis M."/>
            <person name="Gelbart W."/>
            <person name="Iyer V.N."/>
            <person name="Pollard D.A."/>
            <person name="Sackton T.B."/>
            <person name="Larracuente A.M."/>
            <person name="Singh N.D."/>
            <person name="Abad J.P."/>
            <person name="Abt D.N."/>
            <person name="Adryan B."/>
            <person name="Aguade M."/>
            <person name="Akashi H."/>
            <person name="Anderson W.W."/>
            <person name="Aquadro C.F."/>
            <person name="Ardell D.H."/>
            <person name="Arguello R."/>
            <person name="Artieri C.G."/>
            <person name="Barbash D.A."/>
            <person name="Barker D."/>
            <person name="Barsanti P."/>
            <person name="Batterham P."/>
            <person name="Batzoglou S."/>
            <person name="Begun D."/>
            <person name="Bhutkar A."/>
            <person name="Blanco E."/>
            <person name="Bosak S.A."/>
            <person name="Bradley R.K."/>
            <person name="Brand A.D."/>
            <person name="Brent M.R."/>
            <person name="Brooks A.N."/>
            <person name="Brown R.H."/>
            <person name="Butlin R.K."/>
            <person name="Caggese C."/>
            <person name="Calvi B.R."/>
            <person name="Bernardo de Carvalho A."/>
            <person name="Caspi A."/>
            <person name="Castrezana S."/>
            <person name="Celniker S.E."/>
            <person name="Chang J.L."/>
            <person name="Chapple C."/>
            <person name="Chatterji S."/>
            <person name="Chinwalla A."/>
            <person name="Civetta A."/>
            <person name="Clifton S.W."/>
            <person name="Comeron J.M."/>
            <person name="Costello J.C."/>
            <person name="Coyne J.A."/>
            <person name="Daub J."/>
            <person name="David R.G."/>
            <person name="Delcher A.L."/>
            <person name="Delehaunty K."/>
            <person name="Do C.B."/>
            <person name="Ebling H."/>
            <person name="Edwards K."/>
            <person name="Eickbush T."/>
            <person name="Evans J.D."/>
            <person name="Filipski A."/>
            <person name="Findeiss S."/>
            <person name="Freyhult E."/>
            <person name="Fulton L."/>
            <person name="Fulton R."/>
            <person name="Garcia A.C."/>
            <person name="Gardiner A."/>
            <person name="Garfield D.A."/>
            <person name="Garvin B.E."/>
            <person name="Gibson G."/>
            <person name="Gilbert D."/>
            <person name="Gnerre S."/>
            <person name="Godfrey J."/>
            <person name="Good R."/>
            <person name="Gotea V."/>
            <person name="Gravely B."/>
            <person name="Greenberg A.J."/>
            <person name="Griffiths-Jones S."/>
            <person name="Gross S."/>
            <person name="Guigo R."/>
            <person name="Gustafson E.A."/>
            <person name="Haerty W."/>
            <person name="Hahn M.W."/>
            <person name="Halligan D.L."/>
            <person name="Halpern A.L."/>
            <person name="Halter G.M."/>
            <person name="Han M.V."/>
            <person name="Heger A."/>
            <person name="Hillier L."/>
            <person name="Hinrichs A.S."/>
            <person name="Holmes I."/>
            <person name="Hoskins R.A."/>
            <person name="Hubisz M.J."/>
            <person name="Hultmark D."/>
            <person name="Huntley M.A."/>
            <person name="Jaffe D.B."/>
            <person name="Jagadeeshan S."/>
            <person name="Jeck W.R."/>
            <person name="Johnson J."/>
            <person name="Jones C.D."/>
            <person name="Jordan W.C."/>
            <person name="Karpen G.H."/>
            <person name="Kataoka E."/>
            <person name="Keightley P.D."/>
            <person name="Kheradpour P."/>
            <person name="Kirkness E.F."/>
            <person name="Koerich L.B."/>
            <person name="Kristiansen K."/>
            <person name="Kudrna D."/>
            <person name="Kulathinal R.J."/>
            <person name="Kumar S."/>
            <person name="Kwok R."/>
            <person name="Lander E."/>
            <person name="Langley C.H."/>
            <person name="Lapoint R."/>
            <person name="Lazzaro B.P."/>
            <person name="Lee S.J."/>
            <person name="Levesque L."/>
            <person name="Li R."/>
            <person name="Lin C.F."/>
            <person name="Lin M.F."/>
            <person name="Lindblad-Toh K."/>
            <person name="Llopart A."/>
            <person name="Long M."/>
            <person name="Low L."/>
            <person name="Lozovsky E."/>
            <person name="Lu J."/>
            <person name="Luo M."/>
            <person name="Machado C.A."/>
            <person name="Makalowski W."/>
            <person name="Marzo M."/>
            <person name="Matsuda M."/>
            <person name="Matzkin L."/>
            <person name="McAllister B."/>
            <person name="McBride C.S."/>
            <person name="McKernan B."/>
            <person name="McKernan K."/>
            <person name="Mendez-Lago M."/>
            <person name="Minx P."/>
            <person name="Mollenhauer M.U."/>
            <person name="Montooth K."/>
            <person name="Mount S.M."/>
            <person name="Mu X."/>
            <person name="Myers E."/>
            <person name="Negre B."/>
            <person name="Newfeld S."/>
            <person name="Nielsen R."/>
            <person name="Noor M.A."/>
            <person name="O'Grady P."/>
            <person name="Pachter L."/>
            <person name="Papaceit M."/>
            <person name="Parisi M.J."/>
            <person name="Parisi M."/>
            <person name="Parts L."/>
            <person name="Pedersen J.S."/>
            <person name="Pesole G."/>
            <person name="Phillippy A.M."/>
            <person name="Ponting C.P."/>
            <person name="Pop M."/>
            <person name="Porcelli D."/>
            <person name="Powell J.R."/>
            <person name="Prohaska S."/>
            <person name="Pruitt K."/>
            <person name="Puig M."/>
            <person name="Quesneville H."/>
            <person name="Ram K.R."/>
            <person name="Rand D."/>
            <person name="Rasmussen M.D."/>
            <person name="Reed L.K."/>
            <person name="Reenan R."/>
            <person name="Reily A."/>
            <person name="Remington K.A."/>
            <person name="Rieger T.T."/>
            <person name="Ritchie M.G."/>
            <person name="Robin C."/>
            <person name="Rogers Y.H."/>
            <person name="Rohde C."/>
            <person name="Rozas J."/>
            <person name="Rubenfield M.J."/>
            <person name="Ruiz A."/>
            <person name="Russo S."/>
            <person name="Salzberg S.L."/>
            <person name="Sanchez-Gracia A."/>
            <person name="Saranga D.J."/>
            <person name="Sato H."/>
            <person name="Schaeffer S.W."/>
            <person name="Schatz M.C."/>
            <person name="Schlenke T."/>
            <person name="Schwartz R."/>
            <person name="Segarra C."/>
            <person name="Singh R.S."/>
            <person name="Sirot L."/>
            <person name="Sirota M."/>
            <person name="Sisneros N.B."/>
            <person name="Smith C.D."/>
            <person name="Smith T.F."/>
            <person name="Spieth J."/>
            <person name="Stage D.E."/>
            <person name="Stark A."/>
            <person name="Stephan W."/>
            <person name="Strausberg R.L."/>
            <person name="Strempel S."/>
            <person name="Sturgill D."/>
            <person name="Sutton G."/>
            <person name="Sutton G.G."/>
            <person name="Tao W."/>
            <person name="Teichmann S."/>
            <person name="Tobari Y.N."/>
            <person name="Tomimura Y."/>
            <person name="Tsolas J.M."/>
            <person name="Valente V.L."/>
            <person name="Venter E."/>
            <person name="Venter J.C."/>
            <person name="Vicario S."/>
            <person name="Vieira F.G."/>
            <person name="Vilella A.J."/>
            <person name="Villasante A."/>
            <person name="Walenz B."/>
            <person name="Wang J."/>
            <person name="Wasserman M."/>
            <person name="Watts T."/>
            <person name="Wilson D."/>
            <person name="Wilson R.K."/>
            <person name="Wing R.A."/>
            <person name="Wolfner M.F."/>
            <person name="Wong A."/>
            <person name="Wong G.K."/>
            <person name="Wu C.I."/>
            <person name="Wu G."/>
            <person name="Yamamoto D."/>
            <person name="Yang H.P."/>
            <person name="Yang S.P."/>
            <person name="Yorke J.A."/>
            <person name="Yoshida K."/>
            <person name="Zdobnov E."/>
            <person name="Zhang P."/>
            <person name="Zhang Y."/>
            <person name="Zimin A.V."/>
            <person name="Baldwin J."/>
            <person name="Abdouelleil A."/>
            <person name="Abdulkadir J."/>
            <person name="Abebe A."/>
            <person name="Abera B."/>
            <person name="Abreu J."/>
            <person name="Acer S.C."/>
            <person name="Aftuck L."/>
            <person name="Alexander A."/>
            <person name="An P."/>
            <person name="Anderson E."/>
            <person name="Anderson S."/>
            <person name="Arachi H."/>
            <person name="Azer M."/>
            <person name="Bachantsang P."/>
            <person name="Barry A."/>
            <person name="Bayul T."/>
            <person name="Berlin A."/>
            <person name="Bessette D."/>
            <person name="Bloom T."/>
            <person name="Blye J."/>
            <person name="Boguslavskiy L."/>
            <person name="Bonnet C."/>
            <person name="Boukhgalter B."/>
            <person name="Bourzgui I."/>
            <person name="Brown A."/>
            <person name="Cahill P."/>
            <person name="Channer S."/>
            <person name="Cheshatsang Y."/>
            <person name="Chuda L."/>
            <person name="Citroen M."/>
            <person name="Collymore A."/>
            <person name="Cooke P."/>
            <person name="Costello M."/>
            <person name="D'Aco K."/>
            <person name="Daza R."/>
            <person name="De Haan G."/>
            <person name="DeGray S."/>
            <person name="DeMaso C."/>
            <person name="Dhargay N."/>
            <person name="Dooley K."/>
            <person name="Dooley E."/>
            <person name="Doricent M."/>
            <person name="Dorje P."/>
            <person name="Dorjee K."/>
            <person name="Dupes A."/>
            <person name="Elong R."/>
            <person name="Falk J."/>
            <person name="Farina A."/>
            <person name="Faro S."/>
            <person name="Ferguson D."/>
            <person name="Fisher S."/>
            <person name="Foley C.D."/>
            <person name="Franke A."/>
            <person name="Friedrich D."/>
            <person name="Gadbois L."/>
            <person name="Gearin G."/>
            <person name="Gearin C.R."/>
            <person name="Giannoukos G."/>
            <person name="Goode T."/>
            <person name="Graham J."/>
            <person name="Grandbois E."/>
            <person name="Grewal S."/>
            <person name="Gyaltsen K."/>
            <person name="Hafez N."/>
            <person name="Hagos B."/>
            <person name="Hall J."/>
            <person name="Henson C."/>
            <person name="Hollinger A."/>
            <person name="Honan T."/>
            <person name="Huard M.D."/>
            <person name="Hughes L."/>
            <person name="Hurhula B."/>
            <person name="Husby M.E."/>
            <person name="Kamat A."/>
            <person name="Kanga B."/>
            <person name="Kashin S."/>
            <person name="Khazanovich D."/>
            <person name="Kisner P."/>
            <person name="Lance K."/>
            <person name="Lara M."/>
            <person name="Lee W."/>
            <person name="Lennon N."/>
            <person name="Letendre F."/>
            <person name="LeVine R."/>
            <person name="Lipovsky A."/>
            <person name="Liu X."/>
            <person name="Liu J."/>
            <person name="Liu S."/>
            <person name="Lokyitsang T."/>
            <person name="Lokyitsang Y."/>
            <person name="Lubonja R."/>
            <person name="Lui A."/>
            <person name="MacDonald P."/>
            <person name="Magnisalis V."/>
            <person name="Maru K."/>
            <person name="Matthews C."/>
            <person name="McCusker W."/>
            <person name="McDonough S."/>
            <person name="Mehta T."/>
            <person name="Meldrim J."/>
            <person name="Meneus L."/>
            <person name="Mihai O."/>
            <person name="Mihalev A."/>
            <person name="Mihova T."/>
            <person name="Mittelman R."/>
            <person name="Mlenga V."/>
            <person name="Montmayeur A."/>
            <person name="Mulrain L."/>
            <person name="Navidi A."/>
            <person name="Naylor J."/>
            <person name="Negash T."/>
            <person name="Nguyen T."/>
            <person name="Nguyen N."/>
            <person name="Nicol R."/>
            <person name="Norbu C."/>
            <person name="Norbu N."/>
            <person name="Novod N."/>
            <person name="O'Neill B."/>
            <person name="Osman S."/>
            <person name="Markiewicz E."/>
            <person name="Oyono O.L."/>
            <person name="Patti C."/>
            <person name="Phunkhang P."/>
            <person name="Pierre F."/>
            <person name="Priest M."/>
            <person name="Raghuraman S."/>
            <person name="Rege F."/>
            <person name="Reyes R."/>
            <person name="Rise C."/>
            <person name="Rogov P."/>
            <person name="Ross K."/>
            <person name="Ryan E."/>
            <person name="Settipalli S."/>
            <person name="Shea T."/>
            <person name="Sherpa N."/>
            <person name="Shi L."/>
            <person name="Shih D."/>
            <person name="Sparrow T."/>
            <person name="Spaulding J."/>
            <person name="Stalker J."/>
            <person name="Stange-Thomann N."/>
            <person name="Stavropoulos S."/>
            <person name="Stone C."/>
            <person name="Strader C."/>
            <person name="Tesfaye S."/>
            <person name="Thomson T."/>
            <person name="Thoulutsang Y."/>
            <person name="Thoulutsang D."/>
            <person name="Topham K."/>
            <person name="Topping I."/>
            <person name="Tsamla T."/>
            <person name="Vassiliev H."/>
            <person name="Vo A."/>
            <person name="Wangchuk T."/>
            <person name="Wangdi T."/>
            <person name="Weiand M."/>
            <person name="Wilkinson J."/>
            <person name="Wilson A."/>
            <person name="Yadav S."/>
            <person name="Young G."/>
            <person name="Yu Q."/>
            <person name="Zembek L."/>
            <person name="Zhong D."/>
            <person name="Zimmer A."/>
            <person name="Zwirko Z."/>
            <person name="Jaffe D.B."/>
            <person name="Alvarez P."/>
            <person name="Brockman W."/>
            <person name="Butler J."/>
            <person name="Chin C."/>
            <person name="Gnerre S."/>
            <person name="Grabherr M."/>
            <person name="Kleber M."/>
            <person name="Mauceli E."/>
            <person name="MacCallum I."/>
        </authorList>
    </citation>
    <scope>NUCLEOTIDE SEQUENCE [LARGE SCALE GENOMIC DNA]</scope>
    <source>
        <strain evidence="16">Tucson 14024-0371.13</strain>
    </source>
</reference>
<keyword evidence="7" id="KW-0353">Hemolymph clotting</keyword>
<dbReference type="PRINTS" id="PR00722">
    <property type="entry name" value="CHYMOTRYPSIN"/>
</dbReference>
<dbReference type="PhylomeDB" id="B3M605"/>
<evidence type="ECO:0000256" key="9">
    <source>
        <dbReference type="ARBA" id="ARBA00023145"/>
    </source>
</evidence>
<keyword evidence="5" id="KW-0222">Digestion</keyword>
<dbReference type="GO" id="GO:0004252">
    <property type="term" value="F:serine-type endopeptidase activity"/>
    <property type="evidence" value="ECO:0007669"/>
    <property type="project" value="UniProtKB-EC"/>
</dbReference>
<dbReference type="OMA" id="VNCKRYV"/>
<dbReference type="InParanoid" id="B3M605"/>
<keyword evidence="4 13" id="KW-0732">Signal</keyword>
<feature type="domain" description="Peptidase S1" evidence="14">
    <location>
        <begin position="75"/>
        <end position="298"/>
    </location>
</feature>
<feature type="signal peptide" evidence="13">
    <location>
        <begin position="1"/>
        <end position="24"/>
    </location>
</feature>
<keyword evidence="16" id="KW-1185">Reference proteome</keyword>
<evidence type="ECO:0000259" key="14">
    <source>
        <dbReference type="PROSITE" id="PS50240"/>
    </source>
</evidence>
<dbReference type="Gene3D" id="2.40.10.10">
    <property type="entry name" value="Trypsin-like serine proteases"/>
    <property type="match status" value="1"/>
</dbReference>
<dbReference type="CDD" id="cd00190">
    <property type="entry name" value="Tryp_SPc"/>
    <property type="match status" value="1"/>
</dbReference>
<evidence type="ECO:0000256" key="8">
    <source>
        <dbReference type="ARBA" id="ARBA00022825"/>
    </source>
</evidence>
<dbReference type="GO" id="GO:0007586">
    <property type="term" value="P:digestion"/>
    <property type="evidence" value="ECO:0007669"/>
    <property type="project" value="UniProtKB-KW"/>
</dbReference>